<evidence type="ECO:0000256" key="1">
    <source>
        <dbReference type="ARBA" id="ARBA00004123"/>
    </source>
</evidence>
<keyword evidence="2" id="KW-0547">Nucleotide-binding</keyword>
<evidence type="ECO:0000256" key="6">
    <source>
        <dbReference type="SAM" id="MobiDB-lite"/>
    </source>
</evidence>
<accession>A0A074S7I9</accession>
<dbReference type="InterPro" id="IPR014001">
    <property type="entry name" value="Helicase_ATP-bd"/>
</dbReference>
<comment type="caution">
    <text evidence="9">The sequence shown here is derived from an EMBL/GenBank/DDBJ whole genome shotgun (WGS) entry which is preliminary data.</text>
</comment>
<feature type="domain" description="Helicase C-terminal" evidence="8">
    <location>
        <begin position="650"/>
        <end position="805"/>
    </location>
</feature>
<keyword evidence="4" id="KW-0067">ATP-binding</keyword>
<dbReference type="PROSITE" id="PS51194">
    <property type="entry name" value="HELICASE_CTER"/>
    <property type="match status" value="1"/>
</dbReference>
<dbReference type="InterPro" id="IPR038718">
    <property type="entry name" value="SNF2-like_sf"/>
</dbReference>
<gene>
    <name evidence="9" type="ORF">V565_039300</name>
</gene>
<keyword evidence="3" id="KW-0378">Hydrolase</keyword>
<dbReference type="Pfam" id="PF14773">
    <property type="entry name" value="VIGSSK"/>
    <property type="match status" value="1"/>
</dbReference>
<dbReference type="Pfam" id="PF00271">
    <property type="entry name" value="Helicase_C"/>
    <property type="match status" value="1"/>
</dbReference>
<evidence type="ECO:0000256" key="3">
    <source>
        <dbReference type="ARBA" id="ARBA00022801"/>
    </source>
</evidence>
<dbReference type="PROSITE" id="PS51192">
    <property type="entry name" value="HELICASE_ATP_BIND_1"/>
    <property type="match status" value="1"/>
</dbReference>
<evidence type="ECO:0000313" key="10">
    <source>
        <dbReference type="Proteomes" id="UP000027456"/>
    </source>
</evidence>
<evidence type="ECO:0000259" key="7">
    <source>
        <dbReference type="PROSITE" id="PS51192"/>
    </source>
</evidence>
<feature type="compositionally biased region" description="Basic residues" evidence="6">
    <location>
        <begin position="44"/>
        <end position="53"/>
    </location>
</feature>
<dbReference type="Proteomes" id="UP000027456">
    <property type="component" value="Unassembled WGS sequence"/>
</dbReference>
<dbReference type="FunFam" id="3.40.50.10810:FF:000019">
    <property type="entry name" value="DNA excision repair protein ERCC-6-like 2 isoform X1"/>
    <property type="match status" value="1"/>
</dbReference>
<feature type="compositionally biased region" description="Polar residues" evidence="6">
    <location>
        <begin position="90"/>
        <end position="99"/>
    </location>
</feature>
<feature type="compositionally biased region" description="Basic and acidic residues" evidence="6">
    <location>
        <begin position="54"/>
        <end position="72"/>
    </location>
</feature>
<keyword evidence="10" id="KW-1185">Reference proteome</keyword>
<dbReference type="InterPro" id="IPR027417">
    <property type="entry name" value="P-loop_NTPase"/>
</dbReference>
<feature type="compositionally biased region" description="Basic residues" evidence="6">
    <location>
        <begin position="1"/>
        <end position="11"/>
    </location>
</feature>
<feature type="compositionally biased region" description="Acidic residues" evidence="6">
    <location>
        <begin position="122"/>
        <end position="131"/>
    </location>
</feature>
<protein>
    <submittedName>
        <fullName evidence="9">RAD26-DNA repair and recombination-like protein</fullName>
    </submittedName>
</protein>
<dbReference type="InterPro" id="IPR050496">
    <property type="entry name" value="SNF2_RAD54_helicase_repair"/>
</dbReference>
<keyword evidence="5" id="KW-0539">Nucleus</keyword>
<dbReference type="PANTHER" id="PTHR45629:SF7">
    <property type="entry name" value="DNA EXCISION REPAIR PROTEIN ERCC-6-RELATED"/>
    <property type="match status" value="1"/>
</dbReference>
<proteinExistence type="predicted"/>
<dbReference type="Gene3D" id="3.40.50.300">
    <property type="entry name" value="P-loop containing nucleotide triphosphate hydrolases"/>
    <property type="match status" value="1"/>
</dbReference>
<dbReference type="CDD" id="cd18793">
    <property type="entry name" value="SF2_C_SNF"/>
    <property type="match status" value="1"/>
</dbReference>
<feature type="region of interest" description="Disordered" evidence="6">
    <location>
        <begin position="1"/>
        <end position="209"/>
    </location>
</feature>
<dbReference type="InterPro" id="IPR049730">
    <property type="entry name" value="SNF2/RAD54-like_C"/>
</dbReference>
<dbReference type="GO" id="GO:0005524">
    <property type="term" value="F:ATP binding"/>
    <property type="evidence" value="ECO:0007669"/>
    <property type="project" value="InterPro"/>
</dbReference>
<dbReference type="GO" id="GO:0016787">
    <property type="term" value="F:hydrolase activity"/>
    <property type="evidence" value="ECO:0007669"/>
    <property type="project" value="UniProtKB-KW"/>
</dbReference>
<dbReference type="Gene3D" id="3.40.50.10810">
    <property type="entry name" value="Tandem AAA-ATPase domain"/>
    <property type="match status" value="1"/>
</dbReference>
<dbReference type="STRING" id="1423351.A0A074S7I9"/>
<evidence type="ECO:0000313" key="9">
    <source>
        <dbReference type="EMBL" id="KEP52848.1"/>
    </source>
</evidence>
<dbReference type="InterPro" id="IPR029256">
    <property type="entry name" value="Heliccase-ass-bd"/>
</dbReference>
<dbReference type="AlphaFoldDB" id="A0A074S7I9"/>
<sequence length="1023" mass="114569">MSRSRLHSKKSKPLESVSAPLGDDSDEEFNTAVLVAEAEAAYQPKKRGARGRPRNGDGEGKTNRKDVLDAMRGDPLPLLLGLTEQGSGGQSKLTDSWASVNREDTVDVKEKTSVVTPKGEDTATESEEDDLPLPPGNVLGKRPSKSAPPSPQKKARHYAFSEAKSKPNTSPGGKAKTRSVPDPPSDTETESESDNEELPPPSGSAELAPVPELCISPPEFEKPPFPPPAHQQHLGPLLLTSPIPGHNVKVPASINRHLREYQRDGVRFFYQRWVEGRGGLMGDDMGLGKTIQTIAFLSAVFQKTGTASDATRRRDRVRTLQNEGLARSDLPSANKKWPTCLVICPKTVVGNWVKELDTWGYFEYAIYGGDKSERENCLKDFAMGRLDLVITAFDTARSYIDHLSDLPWSIVIVDEVHRCKNPASGTTIALNKFTCRVRFGLTGTAIQNGYKELWTLLDWCSPGHVGTQSQWKNAISVPLAEGQAHKATQAQVSKSRLLADRLVNKLLPYFFLRRTKALIADQMPRKFDQVVFCPLAKTQLEVYKRFLNSPDVQLMVRKDEPCDCGSEEKRGQCCHTHNEQGVPWKDLVLKYMNLFVEISNHVILIFPGFKGETDEQRTRRREYVKIAFPGQVVRQADMMYGEELCGKWQVLSQLLDTWKTEGKNKVLIFSKSVKILEMLEGQLQRKNLNFCYMDGRTKQEDRMQSLDKFNNDPDVFVFLISTLVGGTGLNMTSANKVVIFDPNWNPAHDLQAMDRAYRFGQKRDVNVYRLLGAGALEELIYARQIYKQQQMQIGYEASVQTRYFEGVQGSKSHQGELFGLKNIFKLHETSLATKMIIEKANLAEINWALANMDTNPDGTIKECTGSAERNLADFMLDDSQPTSQMDTVSDILNNAGVAYIHDHQNVLLASYVEKRITSAAIAGSKREDGEAVVTLANEGVPEQKPTPTWPPRRKTIAPADNMSRLEARVEALIELGFIQDRDSLATFGREFARMPEAEQRRILTKTDYVSARRHLRESSPFDF</sequence>
<dbReference type="Pfam" id="PF00176">
    <property type="entry name" value="SNF2-rel_dom"/>
    <property type="match status" value="1"/>
</dbReference>
<dbReference type="GO" id="GO:0005634">
    <property type="term" value="C:nucleus"/>
    <property type="evidence" value="ECO:0007669"/>
    <property type="project" value="UniProtKB-SubCell"/>
</dbReference>
<dbReference type="EMBL" id="AZST01000085">
    <property type="protein sequence ID" value="KEP52848.1"/>
    <property type="molecule type" value="Genomic_DNA"/>
</dbReference>
<dbReference type="SMART" id="SM00490">
    <property type="entry name" value="HELICc"/>
    <property type="match status" value="1"/>
</dbReference>
<dbReference type="HOGENOM" id="CLU_000315_4_3_1"/>
<evidence type="ECO:0000256" key="4">
    <source>
        <dbReference type="ARBA" id="ARBA00022840"/>
    </source>
</evidence>
<dbReference type="SUPFAM" id="SSF52540">
    <property type="entry name" value="P-loop containing nucleoside triphosphate hydrolases"/>
    <property type="match status" value="2"/>
</dbReference>
<dbReference type="PANTHER" id="PTHR45629">
    <property type="entry name" value="SNF2/RAD54 FAMILY MEMBER"/>
    <property type="match status" value="1"/>
</dbReference>
<dbReference type="InterPro" id="IPR000330">
    <property type="entry name" value="SNF2_N"/>
</dbReference>
<evidence type="ECO:0000256" key="2">
    <source>
        <dbReference type="ARBA" id="ARBA00022741"/>
    </source>
</evidence>
<evidence type="ECO:0000259" key="8">
    <source>
        <dbReference type="PROSITE" id="PS51194"/>
    </source>
</evidence>
<reference evidence="9 10" key="1">
    <citation type="submission" date="2013-12" db="EMBL/GenBank/DDBJ databases">
        <authorList>
            <person name="Cubeta M."/>
            <person name="Pakala S."/>
            <person name="Fedorova N."/>
            <person name="Thomas E."/>
            <person name="Dean R."/>
            <person name="Jabaji S."/>
            <person name="Neate S."/>
            <person name="Toda T."/>
            <person name="Tavantzis S."/>
            <person name="Vilgalys R."/>
            <person name="Bharathan N."/>
            <person name="Pakala S."/>
            <person name="Losada L.S."/>
            <person name="Zafar N."/>
            <person name="Nierman W."/>
        </authorList>
    </citation>
    <scope>NUCLEOTIDE SEQUENCE [LARGE SCALE GENOMIC DNA]</scope>
    <source>
        <strain evidence="9 10">123E</strain>
    </source>
</reference>
<name>A0A074S7I9_9AGAM</name>
<organism evidence="9 10">
    <name type="scientific">Rhizoctonia solani 123E</name>
    <dbReference type="NCBI Taxonomy" id="1423351"/>
    <lineage>
        <taxon>Eukaryota</taxon>
        <taxon>Fungi</taxon>
        <taxon>Dikarya</taxon>
        <taxon>Basidiomycota</taxon>
        <taxon>Agaricomycotina</taxon>
        <taxon>Agaricomycetes</taxon>
        <taxon>Cantharellales</taxon>
        <taxon>Ceratobasidiaceae</taxon>
        <taxon>Rhizoctonia</taxon>
    </lineage>
</organism>
<feature type="compositionally biased region" description="Basic and acidic residues" evidence="6">
    <location>
        <begin position="101"/>
        <end position="112"/>
    </location>
</feature>
<dbReference type="SMART" id="SM00487">
    <property type="entry name" value="DEXDc"/>
    <property type="match status" value="1"/>
</dbReference>
<feature type="compositionally biased region" description="Acidic residues" evidence="6">
    <location>
        <begin position="185"/>
        <end position="197"/>
    </location>
</feature>
<dbReference type="OrthoDB" id="413460at2759"/>
<comment type="subcellular location">
    <subcellularLocation>
        <location evidence="1">Nucleus</location>
    </subcellularLocation>
</comment>
<dbReference type="PROSITE" id="PS00690">
    <property type="entry name" value="DEAH_ATP_HELICASE"/>
    <property type="match status" value="1"/>
</dbReference>
<evidence type="ECO:0000256" key="5">
    <source>
        <dbReference type="ARBA" id="ARBA00023242"/>
    </source>
</evidence>
<dbReference type="InterPro" id="IPR001650">
    <property type="entry name" value="Helicase_C-like"/>
</dbReference>
<dbReference type="InterPro" id="IPR002464">
    <property type="entry name" value="DNA/RNA_helicase_DEAH_CS"/>
</dbReference>
<feature type="domain" description="Helicase ATP-binding" evidence="7">
    <location>
        <begin position="270"/>
        <end position="463"/>
    </location>
</feature>